<keyword evidence="7 14" id="KW-0812">Transmembrane</keyword>
<evidence type="ECO:0000256" key="12">
    <source>
        <dbReference type="ARBA" id="ARBA00023136"/>
    </source>
</evidence>
<evidence type="ECO:0000259" key="16">
    <source>
        <dbReference type="Pfam" id="PF03717"/>
    </source>
</evidence>
<dbReference type="GO" id="GO:0005886">
    <property type="term" value="C:plasma membrane"/>
    <property type="evidence" value="ECO:0007669"/>
    <property type="project" value="UniProtKB-SubCell"/>
</dbReference>
<dbReference type="Gene3D" id="3.30.1390.30">
    <property type="entry name" value="Penicillin-binding protein 2a, domain 3"/>
    <property type="match status" value="1"/>
</dbReference>
<accession>A0AAT9G555</accession>
<dbReference type="GO" id="GO:0008360">
    <property type="term" value="P:regulation of cell shape"/>
    <property type="evidence" value="ECO:0007669"/>
    <property type="project" value="UniProtKB-KW"/>
</dbReference>
<evidence type="ECO:0000256" key="5">
    <source>
        <dbReference type="ARBA" id="ARBA00022645"/>
    </source>
</evidence>
<dbReference type="PANTHER" id="PTHR30627">
    <property type="entry name" value="PEPTIDOGLYCAN D,D-TRANSPEPTIDASE"/>
    <property type="match status" value="1"/>
</dbReference>
<keyword evidence="9 14" id="KW-0133">Cell shape</keyword>
<evidence type="ECO:0000256" key="9">
    <source>
        <dbReference type="ARBA" id="ARBA00022960"/>
    </source>
</evidence>
<dbReference type="AlphaFoldDB" id="A0AAT9G555"/>
<evidence type="ECO:0000256" key="7">
    <source>
        <dbReference type="ARBA" id="ARBA00022692"/>
    </source>
</evidence>
<dbReference type="HAMAP" id="MF_02081">
    <property type="entry name" value="MrdA_transpept"/>
    <property type="match status" value="1"/>
</dbReference>
<dbReference type="GO" id="GO:0008658">
    <property type="term" value="F:penicillin binding"/>
    <property type="evidence" value="ECO:0007669"/>
    <property type="project" value="UniProtKB-UniRule"/>
</dbReference>
<dbReference type="SUPFAM" id="SSF56519">
    <property type="entry name" value="Penicillin binding protein dimerisation domain"/>
    <property type="match status" value="1"/>
</dbReference>
<dbReference type="GO" id="GO:0009002">
    <property type="term" value="F:serine-type D-Ala-D-Ala carboxypeptidase activity"/>
    <property type="evidence" value="ECO:0007669"/>
    <property type="project" value="UniProtKB-UniRule"/>
</dbReference>
<keyword evidence="10 14" id="KW-0573">Peptidoglycan synthesis</keyword>
<name>A0AAT9G555_9ENTR</name>
<dbReference type="InterPro" id="IPR017790">
    <property type="entry name" value="Penicillin-binding_protein_2"/>
</dbReference>
<reference evidence="17" key="1">
    <citation type="journal article" date="2023" name="Front. Microbiol.">
        <title>Genome analysis of Candidatus Aschnera chinzeii, the bacterial endosymbiont of the blood-sucking bat fly Penicillidia jenynsii (Insecta: Diptera: Nycteribiidae).</title>
        <authorList>
            <person name="Koga R."/>
            <person name="Moriyama M."/>
            <person name="Nozaki T."/>
            <person name="Fukatsu T."/>
        </authorList>
    </citation>
    <scope>NUCLEOTIDE SEQUENCE</scope>
    <source>
        <strain evidence="17">Kw-01</strain>
    </source>
</reference>
<keyword evidence="4 14" id="KW-0997">Cell inner membrane</keyword>
<sequence length="626" mass="72464">MSEIYKKKNKPLFLHDYDSESKIFIDRITFIVFMIIFLILLLIINLYYIQIVHHNNYNIKSDKNRIKLIPILPARGIIYDRNGIPLAFNRNCYQLELIPNNVQNIHNVVLELSNLLGFTNEDFKKIQKQYKSSQPYNSIILKNNLNEIQISRFAVNKYRFHGIELKAYSQRYYPYGSTLTHVIGYVSKISKKDINYLKYNGNYHNYTRTDNIGKLGIERYYENILHGKLGYKEIEVNSRGKMIRVLYVKPPENGKDIYLTIDINLQIKIKNLLATNRAAIVVTNPINGEILALTSTPSYDPNLFVNGISIKEYNRLLNNPNYPLINRTTQGLYSPASTVKPFMAIAALSENIININSTIFDPGWWQLPNYNKRYRDWKKFGHGKLNVINAIIESADTFFYKLSYELGIDRISYWMYKFGYGKYTGIDLFEENQGIMPTREWKKKYHNVPWYQGDTIPIGIGQGYWISTPIQMAKALMILINNGKIKIPHLLHSIDNTSSIITYKQTDSIKINKGDLHYWNVVKSAMYGAANLPNGTVNKNFINAPYKVAIKSGTAQLFSYNTYENIKIAEHLRDHKLIIGYAPYHKPIVSVTIILENGGSGLSIGDITRNIFDYVLLKHDDYQINE</sequence>
<evidence type="ECO:0000256" key="13">
    <source>
        <dbReference type="ARBA" id="ARBA00023316"/>
    </source>
</evidence>
<keyword evidence="3 14" id="KW-1003">Cell membrane</keyword>
<dbReference type="Pfam" id="PF00905">
    <property type="entry name" value="Transpeptidase"/>
    <property type="match status" value="1"/>
</dbReference>
<keyword evidence="11 14" id="KW-1133">Transmembrane helix</keyword>
<evidence type="ECO:0000256" key="4">
    <source>
        <dbReference type="ARBA" id="ARBA00022519"/>
    </source>
</evidence>
<organism evidence="17">
    <name type="scientific">Candidatus Aschnera chinzeii</name>
    <dbReference type="NCBI Taxonomy" id="1485666"/>
    <lineage>
        <taxon>Bacteria</taxon>
        <taxon>Pseudomonadati</taxon>
        <taxon>Pseudomonadota</taxon>
        <taxon>Gammaproteobacteria</taxon>
        <taxon>Enterobacterales</taxon>
        <taxon>Enterobacteriaceae</taxon>
        <taxon>Candidatus Aschnera</taxon>
    </lineage>
</organism>
<evidence type="ECO:0000256" key="1">
    <source>
        <dbReference type="ARBA" id="ARBA00004167"/>
    </source>
</evidence>
<dbReference type="Gene3D" id="3.90.1310.10">
    <property type="entry name" value="Penicillin-binding protein 2a (Domain 2)"/>
    <property type="match status" value="1"/>
</dbReference>
<dbReference type="GO" id="GO:0009252">
    <property type="term" value="P:peptidoglycan biosynthetic process"/>
    <property type="evidence" value="ECO:0007669"/>
    <property type="project" value="UniProtKB-UniRule"/>
</dbReference>
<dbReference type="SUPFAM" id="SSF56601">
    <property type="entry name" value="beta-lactamase/transpeptidase-like"/>
    <property type="match status" value="1"/>
</dbReference>
<comment type="catalytic activity">
    <reaction evidence="14">
        <text>Preferential cleavage: (Ac)2-L-Lys-D-Ala-|-D-Ala. Also transpeptidation of peptidyl-alanyl moieties that are N-acyl substituents of D-alanine.</text>
        <dbReference type="EC" id="3.4.16.4"/>
    </reaction>
</comment>
<comment type="function">
    <text evidence="14">Catalyzes cross-linking of the peptidoglycan cell wall.</text>
</comment>
<dbReference type="EC" id="3.4.16.4" evidence="14"/>
<evidence type="ECO:0000256" key="8">
    <source>
        <dbReference type="ARBA" id="ARBA00022801"/>
    </source>
</evidence>
<comment type="subcellular location">
    <subcellularLocation>
        <location evidence="14">Cell inner membrane</location>
        <topology evidence="14">Single-pass membrane protein</topology>
    </subcellularLocation>
    <subcellularLocation>
        <location evidence="2">Cell membrane</location>
    </subcellularLocation>
    <subcellularLocation>
        <location evidence="1">Membrane</location>
        <topology evidence="1">Single-pass membrane protein</topology>
    </subcellularLocation>
</comment>
<feature type="domain" description="Penicillin-binding protein transpeptidase" evidence="15">
    <location>
        <begin position="279"/>
        <end position="611"/>
    </location>
</feature>
<dbReference type="InterPro" id="IPR050515">
    <property type="entry name" value="Beta-lactam/transpept"/>
</dbReference>
<evidence type="ECO:0000313" key="17">
    <source>
        <dbReference type="EMBL" id="BET44834.1"/>
    </source>
</evidence>
<comment type="similarity">
    <text evidence="14">Belongs to the transpeptidase family. MrdA subfamily.</text>
</comment>
<feature type="transmembrane region" description="Helical" evidence="14">
    <location>
        <begin position="28"/>
        <end position="49"/>
    </location>
</feature>
<feature type="active site" description="Acyl-ester intermediate" evidence="14">
    <location>
        <position position="337"/>
    </location>
</feature>
<dbReference type="InterPro" id="IPR036138">
    <property type="entry name" value="PBP_dimer_sf"/>
</dbReference>
<dbReference type="GO" id="GO:0071972">
    <property type="term" value="F:peptidoglycan L,D-transpeptidase activity"/>
    <property type="evidence" value="ECO:0007669"/>
    <property type="project" value="TreeGrafter"/>
</dbReference>
<dbReference type="NCBIfam" id="TIGR03423">
    <property type="entry name" value="pbp2_mrdA"/>
    <property type="match status" value="1"/>
</dbReference>
<dbReference type="InterPro" id="IPR005311">
    <property type="entry name" value="PBP_dimer"/>
</dbReference>
<dbReference type="PANTHER" id="PTHR30627:SF2">
    <property type="entry name" value="PEPTIDOGLYCAN D,D-TRANSPEPTIDASE MRDA"/>
    <property type="match status" value="1"/>
</dbReference>
<evidence type="ECO:0000256" key="11">
    <source>
        <dbReference type="ARBA" id="ARBA00022989"/>
    </source>
</evidence>
<evidence type="ECO:0000256" key="10">
    <source>
        <dbReference type="ARBA" id="ARBA00022984"/>
    </source>
</evidence>
<dbReference type="InterPro" id="IPR001460">
    <property type="entry name" value="PCN-bd_Tpept"/>
</dbReference>
<dbReference type="Pfam" id="PF03717">
    <property type="entry name" value="PBP_dimer"/>
    <property type="match status" value="1"/>
</dbReference>
<dbReference type="Gene3D" id="3.40.710.10">
    <property type="entry name" value="DD-peptidase/beta-lactamase superfamily"/>
    <property type="match status" value="1"/>
</dbReference>
<dbReference type="InterPro" id="IPR012338">
    <property type="entry name" value="Beta-lactam/transpept-like"/>
</dbReference>
<evidence type="ECO:0000256" key="6">
    <source>
        <dbReference type="ARBA" id="ARBA00022670"/>
    </source>
</evidence>
<comment type="caution">
    <text evidence="14">Lacks conserved residue(s) required for the propagation of feature annotation.</text>
</comment>
<dbReference type="EMBL" id="AP028961">
    <property type="protein sequence ID" value="BET44834.1"/>
    <property type="molecule type" value="Genomic_DNA"/>
</dbReference>
<keyword evidence="12 14" id="KW-0472">Membrane</keyword>
<keyword evidence="5 14" id="KW-0121">Carboxypeptidase</keyword>
<comment type="pathway">
    <text evidence="14">Cell wall biogenesis; peptidoglycan biosynthesis.</text>
</comment>
<evidence type="ECO:0000256" key="2">
    <source>
        <dbReference type="ARBA" id="ARBA00004236"/>
    </source>
</evidence>
<dbReference type="GO" id="GO:0071555">
    <property type="term" value="P:cell wall organization"/>
    <property type="evidence" value="ECO:0007669"/>
    <property type="project" value="UniProtKB-KW"/>
</dbReference>
<feature type="domain" description="Penicillin-binding protein dimerisation" evidence="16">
    <location>
        <begin position="71"/>
        <end position="245"/>
    </location>
</feature>
<evidence type="ECO:0000259" key="15">
    <source>
        <dbReference type="Pfam" id="PF00905"/>
    </source>
</evidence>
<gene>
    <name evidence="14 17" type="primary">mrdA</name>
    <name evidence="17" type="ORF">ACHINZ_5090</name>
</gene>
<dbReference type="GO" id="GO:0006508">
    <property type="term" value="P:proteolysis"/>
    <property type="evidence" value="ECO:0007669"/>
    <property type="project" value="UniProtKB-KW"/>
</dbReference>
<keyword evidence="13 14" id="KW-0961">Cell wall biogenesis/degradation</keyword>
<keyword evidence="6 14" id="KW-0645">Protease</keyword>
<protein>
    <recommendedName>
        <fullName evidence="14">Peptidoglycan D,D-transpeptidase MrdA</fullName>
        <ecNumber evidence="14">3.4.16.4</ecNumber>
    </recommendedName>
    <alternativeName>
        <fullName evidence="14">Penicillin-binding protein 2</fullName>
        <shortName evidence="14">PBP-2</shortName>
    </alternativeName>
</protein>
<proteinExistence type="inferred from homology"/>
<evidence type="ECO:0000256" key="3">
    <source>
        <dbReference type="ARBA" id="ARBA00022475"/>
    </source>
</evidence>
<keyword evidence="8 14" id="KW-0378">Hydrolase</keyword>
<evidence type="ECO:0000256" key="14">
    <source>
        <dbReference type="HAMAP-Rule" id="MF_02081"/>
    </source>
</evidence>
<reference evidence="17" key="2">
    <citation type="submission" date="2023-10" db="EMBL/GenBank/DDBJ databases">
        <authorList>
            <person name="Koga R."/>
            <person name="Fukatsu T."/>
        </authorList>
    </citation>
    <scope>NUCLEOTIDE SEQUENCE</scope>
    <source>
        <strain evidence="17">Kw-01</strain>
    </source>
</reference>